<keyword evidence="1" id="KW-0472">Membrane</keyword>
<gene>
    <name evidence="2" type="ORF">EJ06DRAFT_387097</name>
</gene>
<evidence type="ECO:0000313" key="2">
    <source>
        <dbReference type="EMBL" id="KAF2401321.1"/>
    </source>
</evidence>
<dbReference type="EMBL" id="ML996693">
    <property type="protein sequence ID" value="KAF2401321.1"/>
    <property type="molecule type" value="Genomic_DNA"/>
</dbReference>
<dbReference type="Proteomes" id="UP000799640">
    <property type="component" value="Unassembled WGS sequence"/>
</dbReference>
<dbReference type="SUPFAM" id="SSF52113">
    <property type="entry name" value="BRCT domain"/>
    <property type="match status" value="1"/>
</dbReference>
<protein>
    <submittedName>
        <fullName evidence="2">Uncharacterized protein</fullName>
    </submittedName>
</protein>
<reference evidence="2" key="1">
    <citation type="journal article" date="2020" name="Stud. Mycol.">
        <title>101 Dothideomycetes genomes: a test case for predicting lifestyles and emergence of pathogens.</title>
        <authorList>
            <person name="Haridas S."/>
            <person name="Albert R."/>
            <person name="Binder M."/>
            <person name="Bloem J."/>
            <person name="Labutti K."/>
            <person name="Salamov A."/>
            <person name="Andreopoulos B."/>
            <person name="Baker S."/>
            <person name="Barry K."/>
            <person name="Bills G."/>
            <person name="Bluhm B."/>
            <person name="Cannon C."/>
            <person name="Castanera R."/>
            <person name="Culley D."/>
            <person name="Daum C."/>
            <person name="Ezra D."/>
            <person name="Gonzalez J."/>
            <person name="Henrissat B."/>
            <person name="Kuo A."/>
            <person name="Liang C."/>
            <person name="Lipzen A."/>
            <person name="Lutzoni F."/>
            <person name="Magnuson J."/>
            <person name="Mondo S."/>
            <person name="Nolan M."/>
            <person name="Ohm R."/>
            <person name="Pangilinan J."/>
            <person name="Park H.-J."/>
            <person name="Ramirez L."/>
            <person name="Alfaro M."/>
            <person name="Sun H."/>
            <person name="Tritt A."/>
            <person name="Yoshinaga Y."/>
            <person name="Zwiers L.-H."/>
            <person name="Turgeon B."/>
            <person name="Goodwin S."/>
            <person name="Spatafora J."/>
            <person name="Crous P."/>
            <person name="Grigoriev I."/>
        </authorList>
    </citation>
    <scope>NUCLEOTIDE SEQUENCE</scope>
    <source>
        <strain evidence="2">CBS 262.69</strain>
    </source>
</reference>
<dbReference type="InterPro" id="IPR036420">
    <property type="entry name" value="BRCT_dom_sf"/>
</dbReference>
<keyword evidence="1" id="KW-1133">Transmembrane helix</keyword>
<dbReference type="AlphaFoldDB" id="A0A6G1HZI2"/>
<feature type="transmembrane region" description="Helical" evidence="1">
    <location>
        <begin position="6"/>
        <end position="31"/>
    </location>
</feature>
<evidence type="ECO:0000256" key="1">
    <source>
        <dbReference type="SAM" id="Phobius"/>
    </source>
</evidence>
<accession>A0A6G1HZI2</accession>
<organism evidence="2 3">
    <name type="scientific">Trichodelitschia bisporula</name>
    <dbReference type="NCBI Taxonomy" id="703511"/>
    <lineage>
        <taxon>Eukaryota</taxon>
        <taxon>Fungi</taxon>
        <taxon>Dikarya</taxon>
        <taxon>Ascomycota</taxon>
        <taxon>Pezizomycotina</taxon>
        <taxon>Dothideomycetes</taxon>
        <taxon>Dothideomycetes incertae sedis</taxon>
        <taxon>Phaeotrichales</taxon>
        <taxon>Phaeotrichaceae</taxon>
        <taxon>Trichodelitschia</taxon>
    </lineage>
</organism>
<proteinExistence type="predicted"/>
<keyword evidence="1" id="KW-0812">Transmembrane</keyword>
<name>A0A6G1HZI2_9PEZI</name>
<keyword evidence="3" id="KW-1185">Reference proteome</keyword>
<dbReference type="OrthoDB" id="205514at2759"/>
<sequence length="135" mass="15500">MPDEFQIFKGFVLCMVIVRLLYCWLILLVFFPNNDTNVPRRMRISKAIQYGAVWEREWGPAVTRVVVDLHLTYEELIQSFKVTSLPSHIKLVNELYLPDCLNYGIICNPEQKHYQVAGYAPTGTAEPLVSPDLVA</sequence>
<dbReference type="Gene3D" id="3.40.50.10190">
    <property type="entry name" value="BRCT domain"/>
    <property type="match status" value="1"/>
</dbReference>
<evidence type="ECO:0000313" key="3">
    <source>
        <dbReference type="Proteomes" id="UP000799640"/>
    </source>
</evidence>